<keyword evidence="14" id="KW-1185">Reference proteome</keyword>
<feature type="transmembrane region" description="Helical" evidence="12">
    <location>
        <begin position="614"/>
        <end position="634"/>
    </location>
</feature>
<dbReference type="PROSITE" id="PS50259">
    <property type="entry name" value="G_PROTEIN_RECEP_F3_4"/>
    <property type="match status" value="1"/>
</dbReference>
<evidence type="ECO:0000256" key="5">
    <source>
        <dbReference type="ARBA" id="ARBA00022729"/>
    </source>
</evidence>
<protein>
    <submittedName>
        <fullName evidence="15">Vomeronasal type-2 receptor 26-like</fullName>
    </submittedName>
</protein>
<evidence type="ECO:0000313" key="14">
    <source>
        <dbReference type="Proteomes" id="UP000695026"/>
    </source>
</evidence>
<evidence type="ECO:0000256" key="8">
    <source>
        <dbReference type="ARBA" id="ARBA00023136"/>
    </source>
</evidence>
<feature type="transmembrane region" description="Helical" evidence="12">
    <location>
        <begin position="580"/>
        <end position="602"/>
    </location>
</feature>
<name>A0A9F5N0B5_PYTBI</name>
<feature type="transmembrane region" description="Helical" evidence="12">
    <location>
        <begin position="458"/>
        <end position="478"/>
    </location>
</feature>
<keyword evidence="5" id="KW-0732">Signal</keyword>
<evidence type="ECO:0000256" key="1">
    <source>
        <dbReference type="ARBA" id="ARBA00004651"/>
    </source>
</evidence>
<dbReference type="InterPro" id="IPR011500">
    <property type="entry name" value="GPCR_3_9-Cys_dom"/>
</dbReference>
<keyword evidence="11" id="KW-0807">Transducer</keyword>
<dbReference type="InterPro" id="IPR000068">
    <property type="entry name" value="GPCR_3_Ca_sens_rcpt-rel"/>
</dbReference>
<dbReference type="FunFam" id="2.10.50.30:FF:000002">
    <property type="entry name" value="Vomeronasal 2 receptor, h1"/>
    <property type="match status" value="1"/>
</dbReference>
<dbReference type="FunFam" id="3.40.50.2300:FF:000024">
    <property type="entry name" value="Vomeronasal 2, receptor 73"/>
    <property type="match status" value="1"/>
</dbReference>
<dbReference type="GO" id="GO:0005886">
    <property type="term" value="C:plasma membrane"/>
    <property type="evidence" value="ECO:0007669"/>
    <property type="project" value="UniProtKB-SubCell"/>
</dbReference>
<keyword evidence="3" id="KW-1003">Cell membrane</keyword>
<gene>
    <name evidence="15" type="primary">LOC103052001</name>
</gene>
<dbReference type="AlphaFoldDB" id="A0A9F5N0B5"/>
<dbReference type="KEGG" id="pbi:103052001"/>
<keyword evidence="9" id="KW-0675">Receptor</keyword>
<dbReference type="GO" id="GO:0004930">
    <property type="term" value="F:G protein-coupled receptor activity"/>
    <property type="evidence" value="ECO:0007669"/>
    <property type="project" value="UniProtKB-KW"/>
</dbReference>
<dbReference type="Pfam" id="PF01094">
    <property type="entry name" value="ANF_receptor"/>
    <property type="match status" value="1"/>
</dbReference>
<keyword evidence="7" id="KW-0297">G-protein coupled receptor</keyword>
<evidence type="ECO:0000256" key="7">
    <source>
        <dbReference type="ARBA" id="ARBA00023040"/>
    </source>
</evidence>
<keyword evidence="4 12" id="KW-0812">Transmembrane</keyword>
<feature type="transmembrane region" description="Helical" evidence="12">
    <location>
        <begin position="12"/>
        <end position="29"/>
    </location>
</feature>
<feature type="transmembrane region" description="Helical" evidence="12">
    <location>
        <begin position="646"/>
        <end position="669"/>
    </location>
</feature>
<evidence type="ECO:0000256" key="2">
    <source>
        <dbReference type="ARBA" id="ARBA00007242"/>
    </source>
</evidence>
<dbReference type="InterPro" id="IPR001828">
    <property type="entry name" value="ANF_lig-bd_rcpt"/>
</dbReference>
<keyword evidence="6 12" id="KW-1133">Transmembrane helix</keyword>
<keyword evidence="8 12" id="KW-0472">Membrane</keyword>
<feature type="transmembrane region" description="Helical" evidence="12">
    <location>
        <begin position="419"/>
        <end position="443"/>
    </location>
</feature>
<dbReference type="OMA" id="VNICEAF"/>
<dbReference type="GeneID" id="103052001"/>
<evidence type="ECO:0000256" key="4">
    <source>
        <dbReference type="ARBA" id="ARBA00022692"/>
    </source>
</evidence>
<dbReference type="PANTHER" id="PTHR24061:SF599">
    <property type="entry name" value="G-PROTEIN COUPLED RECEPTORS FAMILY 3 PROFILE DOMAIN-CONTAINING PROTEIN"/>
    <property type="match status" value="1"/>
</dbReference>
<evidence type="ECO:0000256" key="11">
    <source>
        <dbReference type="ARBA" id="ARBA00023224"/>
    </source>
</evidence>
<evidence type="ECO:0000256" key="3">
    <source>
        <dbReference type="ARBA" id="ARBA00022475"/>
    </source>
</evidence>
<dbReference type="InterPro" id="IPR017978">
    <property type="entry name" value="GPCR_3_C"/>
</dbReference>
<dbReference type="Pfam" id="PF07562">
    <property type="entry name" value="NCD3G"/>
    <property type="match status" value="1"/>
</dbReference>
<feature type="transmembrane region" description="Helical" evidence="12">
    <location>
        <begin position="531"/>
        <end position="552"/>
    </location>
</feature>
<evidence type="ECO:0000256" key="6">
    <source>
        <dbReference type="ARBA" id="ARBA00022989"/>
    </source>
</evidence>
<dbReference type="OrthoDB" id="5984008at2759"/>
<sequence>MVTNEALQCKGIVHLLLYFGWTWVGIFVMDDNSGEHFLQTMESLLSENGICSSFTQKIPHQPNMSNFQGMLIIAVNICEAFTDDKTNTIVIYGECLTISWLRIVMFIMGPRNQNYSSFRKVWILTAQIDLILTGVQKGWDLELFHGSISFSIHAKDNLEFKEYLQAITPSSTEGDGFIQDIWKQAFDCILPNSSEQTKENERCSGEERLENLPRPQFELDMTGHSYSIYNAVYTLAHSLHAMYSHRLNNNKKMKQKYIEHQQFHPWQFHPILQGISFNNSAAESVSFNNKREMESGFDILNMITFPNTSFQRVKVGKLDPDAPEGKELLINENLIMWHRGFNEVLPLSVCNEHCYRGNQKKGREGEKFCCYDCVPCPEGKISNQKDMNDCFKCSEEEYPSKEQDRCLPKRRNFLSYEEALGITFTSLALFLSLINAAVLGIFIKQRDTPIVKANNRDLTYTLLISLLFCFLCPLMFLGQPRKGTCLLRQPAFGIVFSGAISCVLAKTTLVSLAFMATKPRSTAKKWIGKKLAFSIVISCSVIQIGICLMWLATSPPFPDLDMHLVIEETIVQCNEGSPTMFYLVLGYMGLLAIASFIVAFHARKLPDSFNEAKFITFSMLVFCSVWISFVPTYLSSKGKDMVAVEVFSILTSSAGLLACIFFPKCYIIVLKPHLNDREQLIRRKK</sequence>
<dbReference type="PROSITE" id="PS00981">
    <property type="entry name" value="G_PROTEIN_RECEP_F3_3"/>
    <property type="match status" value="1"/>
</dbReference>
<feature type="domain" description="G-protein coupled receptors family 3 profile" evidence="13">
    <location>
        <begin position="420"/>
        <end position="684"/>
    </location>
</feature>
<accession>A0A9F5N0B5</accession>
<feature type="transmembrane region" description="Helical" evidence="12">
    <location>
        <begin position="490"/>
        <end position="510"/>
    </location>
</feature>
<dbReference type="InterPro" id="IPR000337">
    <property type="entry name" value="GPCR_3"/>
</dbReference>
<comment type="similarity">
    <text evidence="2">Belongs to the G-protein coupled receptor 3 family.</text>
</comment>
<evidence type="ECO:0000259" key="13">
    <source>
        <dbReference type="PROSITE" id="PS50259"/>
    </source>
</evidence>
<dbReference type="Gene3D" id="2.10.50.30">
    <property type="entry name" value="GPCR, family 3, nine cysteines domain"/>
    <property type="match status" value="1"/>
</dbReference>
<organism evidence="14 15">
    <name type="scientific">Python bivittatus</name>
    <name type="common">Burmese python</name>
    <name type="synonym">Python molurus bivittatus</name>
    <dbReference type="NCBI Taxonomy" id="176946"/>
    <lineage>
        <taxon>Eukaryota</taxon>
        <taxon>Metazoa</taxon>
        <taxon>Chordata</taxon>
        <taxon>Craniata</taxon>
        <taxon>Vertebrata</taxon>
        <taxon>Euteleostomi</taxon>
        <taxon>Lepidosauria</taxon>
        <taxon>Squamata</taxon>
        <taxon>Bifurcata</taxon>
        <taxon>Unidentata</taxon>
        <taxon>Episquamata</taxon>
        <taxon>Toxicofera</taxon>
        <taxon>Serpentes</taxon>
        <taxon>Henophidia</taxon>
        <taxon>Pythonidae</taxon>
        <taxon>Python</taxon>
    </lineage>
</organism>
<dbReference type="PRINTS" id="PR01535">
    <property type="entry name" value="VOMERONASL2R"/>
</dbReference>
<dbReference type="PANTHER" id="PTHR24061">
    <property type="entry name" value="CALCIUM-SENSING RECEPTOR-RELATED"/>
    <property type="match status" value="1"/>
</dbReference>
<evidence type="ECO:0000256" key="9">
    <source>
        <dbReference type="ARBA" id="ARBA00023170"/>
    </source>
</evidence>
<dbReference type="CDD" id="cd15283">
    <property type="entry name" value="7tmC_V2R_pheromone"/>
    <property type="match status" value="1"/>
</dbReference>
<dbReference type="InterPro" id="IPR017979">
    <property type="entry name" value="GPCR_3_CS"/>
</dbReference>
<dbReference type="Pfam" id="PF00003">
    <property type="entry name" value="7tm_3"/>
    <property type="match status" value="1"/>
</dbReference>
<dbReference type="InterPro" id="IPR038550">
    <property type="entry name" value="GPCR_3_9-Cys_sf"/>
</dbReference>
<keyword evidence="10" id="KW-0325">Glycoprotein</keyword>
<reference evidence="15" key="1">
    <citation type="submission" date="2025-08" db="UniProtKB">
        <authorList>
            <consortium name="RefSeq"/>
        </authorList>
    </citation>
    <scope>IDENTIFICATION</scope>
    <source>
        <tissue evidence="15">Liver</tissue>
    </source>
</reference>
<dbReference type="Proteomes" id="UP000695026">
    <property type="component" value="Unplaced"/>
</dbReference>
<dbReference type="Gene3D" id="3.40.50.2300">
    <property type="match status" value="2"/>
</dbReference>
<comment type="subcellular location">
    <subcellularLocation>
        <location evidence="1">Cell membrane</location>
        <topology evidence="1">Multi-pass membrane protein</topology>
    </subcellularLocation>
</comment>
<dbReference type="InterPro" id="IPR004073">
    <property type="entry name" value="GPCR_3_vmron_rcpt_2"/>
</dbReference>
<evidence type="ECO:0000256" key="10">
    <source>
        <dbReference type="ARBA" id="ARBA00023180"/>
    </source>
</evidence>
<dbReference type="RefSeq" id="XP_025031115.1">
    <property type="nucleotide sequence ID" value="XM_025175347.1"/>
</dbReference>
<proteinExistence type="inferred from homology"/>
<dbReference type="SUPFAM" id="SSF53822">
    <property type="entry name" value="Periplasmic binding protein-like I"/>
    <property type="match status" value="1"/>
</dbReference>
<dbReference type="PRINTS" id="PR00248">
    <property type="entry name" value="GPCRMGR"/>
</dbReference>
<evidence type="ECO:0000256" key="12">
    <source>
        <dbReference type="SAM" id="Phobius"/>
    </source>
</evidence>
<evidence type="ECO:0000313" key="15">
    <source>
        <dbReference type="RefSeq" id="XP_025031115.1"/>
    </source>
</evidence>
<dbReference type="InterPro" id="IPR028082">
    <property type="entry name" value="Peripla_BP_I"/>
</dbReference>